<dbReference type="Proteomes" id="UP001496627">
    <property type="component" value="Unassembled WGS sequence"/>
</dbReference>
<reference evidence="4 5" key="1">
    <citation type="submission" date="2024-05" db="EMBL/GenBank/DDBJ databases">
        <title>Neorhizobium sp. Rsf11, a plant growth promoting and heavy metal resistant PAH-degrader.</title>
        <authorList>
            <person name="Golubev S.N."/>
            <person name="Muratova A.Y."/>
            <person name="Markelova M.I."/>
        </authorList>
    </citation>
    <scope>NUCLEOTIDE SEQUENCE [LARGE SCALE GENOMIC DNA]</scope>
    <source>
        <strain evidence="4 5">Rsf11</strain>
    </source>
</reference>
<evidence type="ECO:0000256" key="2">
    <source>
        <dbReference type="SAM" id="MobiDB-lite"/>
    </source>
</evidence>
<gene>
    <name evidence="4" type="ORF">ABK249_01930</name>
</gene>
<organism evidence="4 5">
    <name type="scientific">Neorhizobium phenanthreniclasticum</name>
    <dbReference type="NCBI Taxonomy" id="3157917"/>
    <lineage>
        <taxon>Bacteria</taxon>
        <taxon>Pseudomonadati</taxon>
        <taxon>Pseudomonadota</taxon>
        <taxon>Alphaproteobacteria</taxon>
        <taxon>Hyphomicrobiales</taxon>
        <taxon>Rhizobiaceae</taxon>
        <taxon>Rhizobium/Agrobacterium group</taxon>
        <taxon>Neorhizobium</taxon>
    </lineage>
</organism>
<keyword evidence="1" id="KW-0175">Coiled coil</keyword>
<protein>
    <recommendedName>
        <fullName evidence="6">Succinoglycan biosynthesis protein exop</fullName>
    </recommendedName>
</protein>
<dbReference type="EMBL" id="JBEAAL010000001">
    <property type="protein sequence ID" value="MEQ1403680.1"/>
    <property type="molecule type" value="Genomic_DNA"/>
</dbReference>
<proteinExistence type="predicted"/>
<evidence type="ECO:0000313" key="4">
    <source>
        <dbReference type="EMBL" id="MEQ1403680.1"/>
    </source>
</evidence>
<keyword evidence="3" id="KW-1133">Transmembrane helix</keyword>
<name>A0ABV0LVP8_9HYPH</name>
<keyword evidence="3" id="KW-0472">Membrane</keyword>
<sequence length="581" mass="63172">MYQSVKIIEDRNPEASAIPADAGSIRAAMRFTLLKVSVITLIGAALAFPMAASVPQKFEAETRLKIEAASERAINDAAAALHSKRSLDNLIRALNLGGGSEFAVDRSSLLSVASDIVSGEAMTVSQAENRLRDRLSQAILTSYDRQAGELTVSVTAAEADEAVKIANMLGDTLSDEIAISGGGASEPLVEKLRQTLEHAEASLSGFIAKTDQQKLAQLRRAESEEQQLTAEISGAEAQLAELKQKAVQASEMKFDDILSKPLPDSLEYTGLDYQRQRYIEAKLAVDRLAGDLGPRHPRLLAARAALEDARSGIQTALKQLSASLGQQEKAAAIHLAELKAAKSRKPGDKEIVDSAARLAGLEAAVGEARRNYLDALQRGETHPKTAAAKVEVLVPATVERVKARGLSVAEISGAGALAGFCLGLMLVFFTRRKPVEVPVDGAEAEFTTEPELTVEPDWREDVPVRENALEELHDPPYDDPFHESQHPRRPHYPAPANDRPLVDHIREVLMANRRPAQEADLPPLVSAITSARLAEETSHARPLVSQQDIRRAEEVRELRRHMTELRDRVQLHSARRSASAR</sequence>
<dbReference type="RefSeq" id="WP_348862054.1">
    <property type="nucleotide sequence ID" value="NZ_JBEAAL010000001.1"/>
</dbReference>
<evidence type="ECO:0000313" key="5">
    <source>
        <dbReference type="Proteomes" id="UP001496627"/>
    </source>
</evidence>
<feature type="region of interest" description="Disordered" evidence="2">
    <location>
        <begin position="472"/>
        <end position="498"/>
    </location>
</feature>
<feature type="compositionally biased region" description="Basic and acidic residues" evidence="2">
    <location>
        <begin position="472"/>
        <end position="486"/>
    </location>
</feature>
<dbReference type="PANTHER" id="PTHR32309">
    <property type="entry name" value="TYROSINE-PROTEIN KINASE"/>
    <property type="match status" value="1"/>
</dbReference>
<comment type="caution">
    <text evidence="4">The sequence shown here is derived from an EMBL/GenBank/DDBJ whole genome shotgun (WGS) entry which is preliminary data.</text>
</comment>
<evidence type="ECO:0000256" key="1">
    <source>
        <dbReference type="SAM" id="Coils"/>
    </source>
</evidence>
<feature type="coiled-coil region" evidence="1">
    <location>
        <begin position="189"/>
        <end position="252"/>
    </location>
</feature>
<evidence type="ECO:0000256" key="3">
    <source>
        <dbReference type="SAM" id="Phobius"/>
    </source>
</evidence>
<dbReference type="InterPro" id="IPR050445">
    <property type="entry name" value="Bact_polysacc_biosynth/exp"/>
</dbReference>
<accession>A0ABV0LVP8</accession>
<keyword evidence="3" id="KW-0812">Transmembrane</keyword>
<feature type="transmembrane region" description="Helical" evidence="3">
    <location>
        <begin position="33"/>
        <end position="52"/>
    </location>
</feature>
<keyword evidence="5" id="KW-1185">Reference proteome</keyword>
<evidence type="ECO:0008006" key="6">
    <source>
        <dbReference type="Google" id="ProtNLM"/>
    </source>
</evidence>
<dbReference type="PANTHER" id="PTHR32309:SF31">
    <property type="entry name" value="CAPSULAR EXOPOLYSACCHARIDE FAMILY"/>
    <property type="match status" value="1"/>
</dbReference>